<dbReference type="SUPFAM" id="SSF102829">
    <property type="entry name" value="Cell division protein ZapA-like"/>
    <property type="match status" value="1"/>
</dbReference>
<dbReference type="InterPro" id="IPR036192">
    <property type="entry name" value="Cell_div_ZapA-like_sf"/>
</dbReference>
<evidence type="ECO:0000256" key="1">
    <source>
        <dbReference type="ARBA" id="ARBA00004496"/>
    </source>
</evidence>
<dbReference type="EMBL" id="KT381466">
    <property type="protein sequence ID" value="ALE59704.1"/>
    <property type="molecule type" value="Genomic_DNA"/>
</dbReference>
<dbReference type="OMA" id="NICYELH"/>
<evidence type="ECO:0000256" key="7">
    <source>
        <dbReference type="ARBA" id="ARBA00023210"/>
    </source>
</evidence>
<dbReference type="Gene3D" id="3.30.160.880">
    <property type="entry name" value="Cell division protein ZapA protomer, N-terminal domain"/>
    <property type="match status" value="1"/>
</dbReference>
<dbReference type="GO" id="GO:0030428">
    <property type="term" value="C:cell septum"/>
    <property type="evidence" value="ECO:0007669"/>
    <property type="project" value="TreeGrafter"/>
</dbReference>
<accession>A0A0M5LHV7</accession>
<dbReference type="InterPro" id="IPR007838">
    <property type="entry name" value="Cell_div_ZapA-like"/>
</dbReference>
<dbReference type="PANTHER" id="PTHR34981">
    <property type="entry name" value="CELL DIVISION PROTEIN ZAPA"/>
    <property type="match status" value="1"/>
</dbReference>
<dbReference type="GO" id="GO:0005829">
    <property type="term" value="C:cytosol"/>
    <property type="evidence" value="ECO:0007669"/>
    <property type="project" value="TreeGrafter"/>
</dbReference>
<reference evidence="13" key="1">
    <citation type="journal article" date="2015" name="Microbes Infect.">
        <title>Whole genome PCR scanning (WGPS) of Coxiella burnetii strains from ruminants.</title>
        <authorList>
            <person name="Sidi-Boumedine K."/>
            <person name="Adam G."/>
            <person name="Angen O."/>
            <person name="Aspan A."/>
            <person name="Bossers A."/>
            <person name="Roest H.J."/>
            <person name="Prigent M."/>
            <person name="Thiery R."/>
            <person name="Rousset E."/>
        </authorList>
    </citation>
    <scope>NUCLEOTIDE SEQUENCE</scope>
    <source>
        <strain evidence="13">EVC13</strain>
    </source>
</reference>
<dbReference type="Gene3D" id="1.20.5.50">
    <property type="match status" value="1"/>
</dbReference>
<evidence type="ECO:0000256" key="10">
    <source>
        <dbReference type="ARBA" id="ARBA00026068"/>
    </source>
</evidence>
<proteinExistence type="inferred from homology"/>
<dbReference type="PANTHER" id="PTHR34981:SF1">
    <property type="entry name" value="CELL DIVISION PROTEIN ZAPA"/>
    <property type="match status" value="1"/>
</dbReference>
<evidence type="ECO:0000313" key="13">
    <source>
        <dbReference type="EMBL" id="ALE59704.1"/>
    </source>
</evidence>
<comment type="similarity">
    <text evidence="2">Belongs to the ZapA family. Type 1 subfamily.</text>
</comment>
<dbReference type="GO" id="GO:0000921">
    <property type="term" value="P:septin ring assembly"/>
    <property type="evidence" value="ECO:0007669"/>
    <property type="project" value="TreeGrafter"/>
</dbReference>
<feature type="coiled-coil region" evidence="12">
    <location>
        <begin position="74"/>
        <end position="101"/>
    </location>
</feature>
<evidence type="ECO:0000256" key="3">
    <source>
        <dbReference type="ARBA" id="ARBA00015195"/>
    </source>
</evidence>
<keyword evidence="8" id="KW-0131">Cell cycle</keyword>
<comment type="subcellular location">
    <subcellularLocation>
        <location evidence="1">Cytoplasm</location>
    </subcellularLocation>
</comment>
<keyword evidence="4" id="KW-0963">Cytoplasm</keyword>
<dbReference type="InterPro" id="IPR042233">
    <property type="entry name" value="Cell_div_ZapA_N"/>
</dbReference>
<dbReference type="AlphaFoldDB" id="A0A0M5LHV7"/>
<keyword evidence="5" id="KW-0132">Cell division</keyword>
<protein>
    <recommendedName>
        <fullName evidence="3">Cell division protein ZapA</fullName>
    </recommendedName>
    <alternativeName>
        <fullName evidence="11">Z ring-associated protein ZapA</fullName>
    </alternativeName>
</protein>
<evidence type="ECO:0000256" key="5">
    <source>
        <dbReference type="ARBA" id="ARBA00022618"/>
    </source>
</evidence>
<evidence type="ECO:0000256" key="8">
    <source>
        <dbReference type="ARBA" id="ARBA00023306"/>
    </source>
</evidence>
<evidence type="ECO:0000256" key="6">
    <source>
        <dbReference type="ARBA" id="ARBA00023054"/>
    </source>
</evidence>
<sequence length="107" mass="12534">MSDNNSEQSLISVKILDRSYHIKCPPDQTQALQEAAAYVEEEMRKIRQTANINSMERIAVVTALNICHELMQLRKQKNNYIDVMNQRIQDLQRRIENFLETNAEIEV</sequence>
<evidence type="ECO:0000256" key="12">
    <source>
        <dbReference type="SAM" id="Coils"/>
    </source>
</evidence>
<evidence type="ECO:0000256" key="2">
    <source>
        <dbReference type="ARBA" id="ARBA00010074"/>
    </source>
</evidence>
<dbReference type="GO" id="GO:0032153">
    <property type="term" value="C:cell division site"/>
    <property type="evidence" value="ECO:0007669"/>
    <property type="project" value="TreeGrafter"/>
</dbReference>
<evidence type="ECO:0000256" key="9">
    <source>
        <dbReference type="ARBA" id="ARBA00024910"/>
    </source>
</evidence>
<dbReference type="Pfam" id="PF05164">
    <property type="entry name" value="ZapA"/>
    <property type="match status" value="1"/>
</dbReference>
<evidence type="ECO:0000256" key="4">
    <source>
        <dbReference type="ARBA" id="ARBA00022490"/>
    </source>
</evidence>
<keyword evidence="7" id="KW-0717">Septation</keyword>
<dbReference type="GO" id="GO:0043093">
    <property type="term" value="P:FtsZ-dependent cytokinesis"/>
    <property type="evidence" value="ECO:0007669"/>
    <property type="project" value="TreeGrafter"/>
</dbReference>
<dbReference type="RefSeq" id="WP_010957357.1">
    <property type="nucleotide sequence ID" value="NZ_AP019757.1"/>
</dbReference>
<evidence type="ECO:0000256" key="11">
    <source>
        <dbReference type="ARBA" id="ARBA00033158"/>
    </source>
</evidence>
<gene>
    <name evidence="13" type="ORF">CBU_0067</name>
</gene>
<keyword evidence="6 12" id="KW-0175">Coiled coil</keyword>
<comment type="subunit">
    <text evidence="10">Homodimer. Interacts with FtsZ.</text>
</comment>
<name>A0A0M5LHV7_COXBE</name>
<comment type="function">
    <text evidence="9">Activator of cell division through the inhibition of FtsZ GTPase activity, therefore promoting FtsZ assembly into bundles of protofilaments necessary for the formation of the division Z ring. It is recruited early at mid-cell but it is not essential for cell division.</text>
</comment>
<dbReference type="PATRIC" id="fig|777.21.peg.119"/>
<dbReference type="GO" id="GO:0000917">
    <property type="term" value="P:division septum assembly"/>
    <property type="evidence" value="ECO:0007669"/>
    <property type="project" value="UniProtKB-KW"/>
</dbReference>
<organism evidence="13">
    <name type="scientific">Coxiella burnetii</name>
    <dbReference type="NCBI Taxonomy" id="777"/>
    <lineage>
        <taxon>Bacteria</taxon>
        <taxon>Pseudomonadati</taxon>
        <taxon>Pseudomonadota</taxon>
        <taxon>Gammaproteobacteria</taxon>
        <taxon>Legionellales</taxon>
        <taxon>Coxiellaceae</taxon>
        <taxon>Coxiella</taxon>
    </lineage>
</organism>